<keyword evidence="2" id="KW-0378">Hydrolase</keyword>
<dbReference type="Proteomes" id="UP000321362">
    <property type="component" value="Chromosome"/>
</dbReference>
<feature type="domain" description="Metallo-beta-lactamase" evidence="1">
    <location>
        <begin position="14"/>
        <end position="94"/>
    </location>
</feature>
<name>A0A5B8VZT0_9SPHI</name>
<dbReference type="InterPro" id="IPR036866">
    <property type="entry name" value="RibonucZ/Hydroxyglut_hydro"/>
</dbReference>
<protein>
    <submittedName>
        <fullName evidence="2">MBL fold metallo-hydrolase</fullName>
    </submittedName>
</protein>
<dbReference type="InterPro" id="IPR001279">
    <property type="entry name" value="Metallo-B-lactamas"/>
</dbReference>
<dbReference type="Gene3D" id="3.60.15.10">
    <property type="entry name" value="Ribonuclease Z/Hydroxyacylglutathione hydrolase-like"/>
    <property type="match status" value="1"/>
</dbReference>
<evidence type="ECO:0000313" key="2">
    <source>
        <dbReference type="EMBL" id="QEC76913.1"/>
    </source>
</evidence>
<dbReference type="EMBL" id="CP042437">
    <property type="protein sequence ID" value="QEC76913.1"/>
    <property type="molecule type" value="Genomic_DNA"/>
</dbReference>
<dbReference type="RefSeq" id="WP_147054136.1">
    <property type="nucleotide sequence ID" value="NZ_CP042437.1"/>
</dbReference>
<dbReference type="OrthoDB" id="418728at2"/>
<dbReference type="PANTHER" id="PTHR30619:SF1">
    <property type="entry name" value="RECOMBINATION PROTEIN 2"/>
    <property type="match status" value="1"/>
</dbReference>
<accession>A0A5B8VZT0</accession>
<dbReference type="GO" id="GO:0016787">
    <property type="term" value="F:hydrolase activity"/>
    <property type="evidence" value="ECO:0007669"/>
    <property type="project" value="UniProtKB-KW"/>
</dbReference>
<dbReference type="AlphaFoldDB" id="A0A5B8VZT0"/>
<evidence type="ECO:0000313" key="3">
    <source>
        <dbReference type="Proteomes" id="UP000321362"/>
    </source>
</evidence>
<dbReference type="SUPFAM" id="SSF56281">
    <property type="entry name" value="Metallo-hydrolase/oxidoreductase"/>
    <property type="match status" value="1"/>
</dbReference>
<dbReference type="Pfam" id="PF00753">
    <property type="entry name" value="Lactamase_B"/>
    <property type="match status" value="1"/>
</dbReference>
<evidence type="ECO:0000259" key="1">
    <source>
        <dbReference type="Pfam" id="PF00753"/>
    </source>
</evidence>
<reference evidence="2 3" key="1">
    <citation type="journal article" date="2013" name="J. Microbiol.">
        <title>Mucilaginibacter ginsenosidivorax sp. nov., with ginsenoside converting activity isolated from sediment.</title>
        <authorList>
            <person name="Kim J.K."/>
            <person name="Choi T.E."/>
            <person name="Liu Q.M."/>
            <person name="Park H.Y."/>
            <person name="Yi T.H."/>
            <person name="Yoon M.H."/>
            <person name="Kim S.C."/>
            <person name="Im W.T."/>
        </authorList>
    </citation>
    <scope>NUCLEOTIDE SEQUENCE [LARGE SCALE GENOMIC DNA]</scope>
    <source>
        <strain evidence="2 3">KHI28</strain>
    </source>
</reference>
<proteinExistence type="predicted"/>
<dbReference type="KEGG" id="mgk:FSB76_13520"/>
<gene>
    <name evidence="2" type="ORF">FSB76_13520</name>
</gene>
<dbReference type="PANTHER" id="PTHR30619">
    <property type="entry name" value="DNA INTERNALIZATION/COMPETENCE PROTEIN COMEC/REC2"/>
    <property type="match status" value="1"/>
</dbReference>
<keyword evidence="3" id="KW-1185">Reference proteome</keyword>
<sequence length="354" mass="39711">MRTELQILKAYHGDCFLIKTFDLKERSFTILIDGGPPTTFNFALRTALKEIHIIDLLILTHIDSDHIGGLISFAENSRFNEIDTKKLWVNCANLLPVGPAGELITYDQGVVLEQWLVDRKVPRHKFSERVTTDLGYQCMNGLCFEMLSPTPAILDAVAANWPELSQEYKEKLAAIAITNNAPSQVRKGTLTELAAMPFRPSNTVNRDLFNAMSIAFVLRTPDLSLLLLADSRPEVISASLNARGYNDTNNRLKVDYVKVSHHGSKNNTSTEVLDIIDCSNFIFSTNGGNGRAKHPDRETISRILYHPKRDKTRRIKLYFNYPMSEITATSGLLFTAAELEAANAEYFDDVCILP</sequence>
<organism evidence="2 3">
    <name type="scientific">Mucilaginibacter ginsenosidivorax</name>
    <dbReference type="NCBI Taxonomy" id="862126"/>
    <lineage>
        <taxon>Bacteria</taxon>
        <taxon>Pseudomonadati</taxon>
        <taxon>Bacteroidota</taxon>
        <taxon>Sphingobacteriia</taxon>
        <taxon>Sphingobacteriales</taxon>
        <taxon>Sphingobacteriaceae</taxon>
        <taxon>Mucilaginibacter</taxon>
    </lineage>
</organism>
<dbReference type="InterPro" id="IPR052159">
    <property type="entry name" value="Competence_DNA_uptake"/>
</dbReference>